<dbReference type="PANTHER" id="PTHR11851">
    <property type="entry name" value="METALLOPROTEASE"/>
    <property type="match status" value="1"/>
</dbReference>
<dbReference type="Pfam" id="PF00675">
    <property type="entry name" value="Peptidase_M16"/>
    <property type="match status" value="1"/>
</dbReference>
<feature type="domain" description="Peptidase M16 N-terminal" evidence="3">
    <location>
        <begin position="59"/>
        <end position="206"/>
    </location>
</feature>
<keyword evidence="5" id="KW-0378">Hydrolase</keyword>
<dbReference type="AlphaFoldDB" id="A0A1G7Q8Q6"/>
<evidence type="ECO:0000313" key="6">
    <source>
        <dbReference type="Proteomes" id="UP000182427"/>
    </source>
</evidence>
<reference evidence="5 6" key="1">
    <citation type="submission" date="2016-10" db="EMBL/GenBank/DDBJ databases">
        <authorList>
            <person name="de Groot N.N."/>
        </authorList>
    </citation>
    <scope>NUCLEOTIDE SEQUENCE [LARGE SCALE GENOMIC DNA]</scope>
    <source>
        <strain evidence="5 6">GAS232</strain>
    </source>
</reference>
<dbReference type="PANTHER" id="PTHR11851:SF49">
    <property type="entry name" value="MITOCHONDRIAL-PROCESSING PEPTIDASE SUBUNIT ALPHA"/>
    <property type="match status" value="1"/>
</dbReference>
<evidence type="ECO:0000259" key="3">
    <source>
        <dbReference type="Pfam" id="PF00675"/>
    </source>
</evidence>
<evidence type="ECO:0000256" key="1">
    <source>
        <dbReference type="ARBA" id="ARBA00007261"/>
    </source>
</evidence>
<name>A0A1G7Q8Q6_9BACT</name>
<dbReference type="EMBL" id="LT629690">
    <property type="protein sequence ID" value="SDF94911.1"/>
    <property type="molecule type" value="Genomic_DNA"/>
</dbReference>
<feature type="domain" description="Peptidase M16 C-terminal" evidence="4">
    <location>
        <begin position="659"/>
        <end position="836"/>
    </location>
</feature>
<dbReference type="Pfam" id="PF05193">
    <property type="entry name" value="Peptidase_M16_C"/>
    <property type="match status" value="2"/>
</dbReference>
<keyword evidence="6" id="KW-1185">Reference proteome</keyword>
<accession>A0A1G7Q8Q6</accession>
<proteinExistence type="inferred from homology"/>
<dbReference type="Gene3D" id="3.30.830.10">
    <property type="entry name" value="Metalloenzyme, LuxS/M16 peptidase-like"/>
    <property type="match status" value="4"/>
</dbReference>
<protein>
    <submittedName>
        <fullName evidence="5">Zinc protease</fullName>
    </submittedName>
</protein>
<evidence type="ECO:0000256" key="2">
    <source>
        <dbReference type="SAM" id="SignalP"/>
    </source>
</evidence>
<feature type="chain" id="PRO_5009242381" evidence="2">
    <location>
        <begin position="29"/>
        <end position="907"/>
    </location>
</feature>
<dbReference type="GO" id="GO:0008233">
    <property type="term" value="F:peptidase activity"/>
    <property type="evidence" value="ECO:0007669"/>
    <property type="project" value="UniProtKB-KW"/>
</dbReference>
<evidence type="ECO:0000313" key="5">
    <source>
        <dbReference type="EMBL" id="SDF94911.1"/>
    </source>
</evidence>
<dbReference type="InterPro" id="IPR050361">
    <property type="entry name" value="MPP/UQCRC_Complex"/>
</dbReference>
<dbReference type="RefSeq" id="WP_083346537.1">
    <property type="nucleotide sequence ID" value="NZ_LT629690.1"/>
</dbReference>
<dbReference type="SUPFAM" id="SSF63411">
    <property type="entry name" value="LuxS/MPP-like metallohydrolase"/>
    <property type="match status" value="4"/>
</dbReference>
<dbReference type="OrthoDB" id="9811314at2"/>
<feature type="signal peptide" evidence="2">
    <location>
        <begin position="1"/>
        <end position="28"/>
    </location>
</feature>
<dbReference type="GO" id="GO:0046872">
    <property type="term" value="F:metal ion binding"/>
    <property type="evidence" value="ECO:0007669"/>
    <property type="project" value="InterPro"/>
</dbReference>
<comment type="similarity">
    <text evidence="1">Belongs to the peptidase M16 family.</text>
</comment>
<keyword evidence="5" id="KW-0645">Protease</keyword>
<keyword evidence="2" id="KW-0732">Signal</keyword>
<dbReference type="InterPro" id="IPR007863">
    <property type="entry name" value="Peptidase_M16_C"/>
</dbReference>
<dbReference type="GO" id="GO:0006508">
    <property type="term" value="P:proteolysis"/>
    <property type="evidence" value="ECO:0007669"/>
    <property type="project" value="UniProtKB-KW"/>
</dbReference>
<dbReference type="InterPro" id="IPR011765">
    <property type="entry name" value="Pept_M16_N"/>
</dbReference>
<sequence>MFVLKARTPLVLAAVLSVAVSSPLFTSAQKKPAVAKRATAKTLADGPNVTRETLPNGMRVVIVKNRLAPVATVELNILAGGNQTPVGFPGTAHALEHMAFRGCTGMTADQTAAIYARLGGDNNADTQGNVTQFYATVPSTDVEVALRAEAACMVGVDNADHEWEQERGAITQEVQRDLSSPTYKLISRLNEGMFAGTPYAHDALGTKESFEKTTGADLRAFYDKWYAPSNAVLVIVGDVDPAQTMTQVREFFGPVKRREVPKETAFTLSPVKTETFTLDSNLPYTLAVIGYRLPGTESKDYAAAQVLADVLSSQRGDLYAMVPAGKALGTQFGMAGSYPKASLGFGMVAVASEADAKPALDEMRTILNRYAQNGVPADLVDAAKRSEITEDAFGANSIPGLAQQWSQALGADRKNSPAEATEAIKRVTVADVNRVAKQYLLHVNTMTATLKPVASGAPTAGKGFGGGEKLTSTPTKEVALPDWAAKPLAELRLPHPMTLPSDEKLPNGLRLIVRTDHTSPTVTLTGSVQHNEDLDTPKGKEGVADVLEELYGYGTTSLDRIAFQKELDDIGATEDAGFSFGLKVLKENFARGVELLADNQLHPALPAEAFPVVQKQTAELTAGNLTSPGYRTRRALSEALLPKNDPSLREQTPQTITALKLDDVKNYMKSAMRPDLTTIVVVGDITPAEARAQVEKAFGAWTATGPKPQVDLPPVPPNKPTAAIVGDPEAVQDSVTLAHGLQMNRFSPDYYPMQLGTYVLGGGFYASRLYHDLRQVAGYVYTVDVNLRATRTRATYTVDYGCEPVNVSKARALVERDLQSMKTTPVTPGELTLAKSLILRQLQLSESSQASVASALLARAQMGLPLNESDNAAKTYLGLTAEEVQASFARNLRVEDMVQVVRGPAPQ</sequence>
<dbReference type="Proteomes" id="UP000182427">
    <property type="component" value="Chromosome I"/>
</dbReference>
<organism evidence="5 6">
    <name type="scientific">Terriglobus roseus</name>
    <dbReference type="NCBI Taxonomy" id="392734"/>
    <lineage>
        <taxon>Bacteria</taxon>
        <taxon>Pseudomonadati</taxon>
        <taxon>Acidobacteriota</taxon>
        <taxon>Terriglobia</taxon>
        <taxon>Terriglobales</taxon>
        <taxon>Acidobacteriaceae</taxon>
        <taxon>Terriglobus</taxon>
    </lineage>
</organism>
<feature type="domain" description="Peptidase M16 C-terminal" evidence="4">
    <location>
        <begin position="214"/>
        <end position="385"/>
    </location>
</feature>
<evidence type="ECO:0000259" key="4">
    <source>
        <dbReference type="Pfam" id="PF05193"/>
    </source>
</evidence>
<dbReference type="InterPro" id="IPR011249">
    <property type="entry name" value="Metalloenz_LuxS/M16"/>
</dbReference>
<gene>
    <name evidence="5" type="ORF">SAMN05444167_3795</name>
</gene>